<dbReference type="EMBL" id="FOHX01000015">
    <property type="protein sequence ID" value="SEU38281.1"/>
    <property type="molecule type" value="Genomic_DNA"/>
</dbReference>
<accession>A0A1I0LEN6</accession>
<evidence type="ECO:0008006" key="5">
    <source>
        <dbReference type="Google" id="ProtNLM"/>
    </source>
</evidence>
<keyword evidence="2" id="KW-1133">Transmembrane helix</keyword>
<name>A0A1I0LEN6_9ACTN</name>
<dbReference type="STRING" id="568860.SAMN05421811_115198"/>
<evidence type="ECO:0000313" key="4">
    <source>
        <dbReference type="Proteomes" id="UP000199361"/>
    </source>
</evidence>
<dbReference type="Proteomes" id="UP000199361">
    <property type="component" value="Unassembled WGS sequence"/>
</dbReference>
<feature type="region of interest" description="Disordered" evidence="1">
    <location>
        <begin position="120"/>
        <end position="144"/>
    </location>
</feature>
<reference evidence="3 4" key="1">
    <citation type="submission" date="2016-10" db="EMBL/GenBank/DDBJ databases">
        <authorList>
            <person name="de Groot N.N."/>
        </authorList>
    </citation>
    <scope>NUCLEOTIDE SEQUENCE [LARGE SCALE GENOMIC DNA]</scope>
    <source>
        <strain evidence="3 4">CGMCC 4.5598</strain>
    </source>
</reference>
<gene>
    <name evidence="3" type="ORF">SAMN05421811_115198</name>
</gene>
<evidence type="ECO:0000313" key="3">
    <source>
        <dbReference type="EMBL" id="SEU38281.1"/>
    </source>
</evidence>
<organism evidence="3 4">
    <name type="scientific">Nonomuraea wenchangensis</name>
    <dbReference type="NCBI Taxonomy" id="568860"/>
    <lineage>
        <taxon>Bacteria</taxon>
        <taxon>Bacillati</taxon>
        <taxon>Actinomycetota</taxon>
        <taxon>Actinomycetes</taxon>
        <taxon>Streptosporangiales</taxon>
        <taxon>Streptosporangiaceae</taxon>
        <taxon>Nonomuraea</taxon>
    </lineage>
</organism>
<proteinExistence type="predicted"/>
<evidence type="ECO:0000256" key="2">
    <source>
        <dbReference type="SAM" id="Phobius"/>
    </source>
</evidence>
<feature type="transmembrane region" description="Helical" evidence="2">
    <location>
        <begin position="35"/>
        <end position="55"/>
    </location>
</feature>
<dbReference type="OrthoDB" id="3819655at2"/>
<keyword evidence="2" id="KW-0812">Transmembrane</keyword>
<feature type="transmembrane region" description="Helical" evidence="2">
    <location>
        <begin position="190"/>
        <end position="211"/>
    </location>
</feature>
<keyword evidence="2" id="KW-0472">Membrane</keyword>
<protein>
    <recommendedName>
        <fullName evidence="5">PH domain-containing protein</fullName>
    </recommendedName>
</protein>
<sequence length="212" mass="23191">MKQTYRSRSAFVMAWFWLAFVAFNVYDLINKYTGKASMVALAVLAVLTVIVYVVALRPATVFTEHELVGRNPLRTVRVPWAAIDDVTVSHAISVHHGGGEDGSGDGGVLRLWTPMSSARERAKAQRRGMPSQRRRGRFATEPAVSRAEQAAQEALAGRTHADWVGDQIRERAEGARRRTGEQPVQVRTTWAYDAIAVAAAALALVIAAIVVP</sequence>
<dbReference type="AlphaFoldDB" id="A0A1I0LEN6"/>
<keyword evidence="4" id="KW-1185">Reference proteome</keyword>
<dbReference type="RefSeq" id="WP_143082516.1">
    <property type="nucleotide sequence ID" value="NZ_FOHX01000015.1"/>
</dbReference>
<evidence type="ECO:0000256" key="1">
    <source>
        <dbReference type="SAM" id="MobiDB-lite"/>
    </source>
</evidence>
<feature type="transmembrane region" description="Helical" evidence="2">
    <location>
        <begin position="12"/>
        <end position="29"/>
    </location>
</feature>